<feature type="domain" description="UmuC" evidence="6">
    <location>
        <begin position="2"/>
        <end position="187"/>
    </location>
</feature>
<dbReference type="InterPro" id="IPR025188">
    <property type="entry name" value="DUF4113"/>
</dbReference>
<evidence type="ECO:0000313" key="7">
    <source>
        <dbReference type="EMBL" id="MDT0676601.1"/>
    </source>
</evidence>
<dbReference type="RefSeq" id="WP_311502947.1">
    <property type="nucleotide sequence ID" value="NZ_JAVRHK010000005.1"/>
</dbReference>
<dbReference type="InterPro" id="IPR001126">
    <property type="entry name" value="UmuC"/>
</dbReference>
<protein>
    <submittedName>
        <fullName evidence="7">Y-family DNA polymerase</fullName>
    </submittedName>
</protein>
<sequence>MFALVDCNNFYASCERVFNPMIKDKAVVVLSNNDGCVIARSNEAKALDIPMGAPAFLYEKIFKNRNVQVFSSNYALYGDMSSRVMNILSGFTPEIEIYSIDESFLKFEGFRFFDLRQLGLNMVEKVKRGTGIPISVGIAPTKSLAKIANKIAKKFSNRTGGVYILDSAEKIDKALACTRIEDVWGIGWQHAKKLQGIKVYNALQFTKLPHEYVRKEMTQVGLRLKRDLSGENILDLEEPVIKKNIAVTRAFEKMYSEYHELRERVSTYCARGAYKLRKQQSCCSMIYVFLHTNPHRQDLKQYRCNIAVKLASPANSTIEITKAALSGLAKIFRQGYEYKKAGIILMGLIPESQRQLSLFSTVNSKHEQLMKTIDHLNRNLSDKVKFAGQDLGRTWKARQEKLSPRYTTRLEEILLVHAK</sequence>
<evidence type="ECO:0000256" key="1">
    <source>
        <dbReference type="ARBA" id="ARBA00010945"/>
    </source>
</evidence>
<evidence type="ECO:0000256" key="4">
    <source>
        <dbReference type="ARBA" id="ARBA00023204"/>
    </source>
</evidence>
<keyword evidence="2" id="KW-0227">DNA damage</keyword>
<evidence type="ECO:0000259" key="6">
    <source>
        <dbReference type="PROSITE" id="PS50173"/>
    </source>
</evidence>
<dbReference type="SUPFAM" id="SSF56672">
    <property type="entry name" value="DNA/RNA polymerases"/>
    <property type="match status" value="1"/>
</dbReference>
<dbReference type="Gene3D" id="3.40.1170.60">
    <property type="match status" value="1"/>
</dbReference>
<keyword evidence="4" id="KW-0234">DNA repair</keyword>
<gene>
    <name evidence="7" type="ORF">RM539_08415</name>
</gene>
<evidence type="ECO:0000256" key="2">
    <source>
        <dbReference type="ARBA" id="ARBA00022763"/>
    </source>
</evidence>
<comment type="caution">
    <text evidence="7">The sequence shown here is derived from an EMBL/GenBank/DDBJ whole genome shotgun (WGS) entry which is preliminary data.</text>
</comment>
<evidence type="ECO:0000313" key="8">
    <source>
        <dbReference type="Proteomes" id="UP001262582"/>
    </source>
</evidence>
<dbReference type="EMBL" id="JAVRHK010000005">
    <property type="protein sequence ID" value="MDT0676601.1"/>
    <property type="molecule type" value="Genomic_DNA"/>
</dbReference>
<proteinExistence type="inferred from homology"/>
<dbReference type="InterPro" id="IPR043502">
    <property type="entry name" value="DNA/RNA_pol_sf"/>
</dbReference>
<dbReference type="Pfam" id="PF11799">
    <property type="entry name" value="IMS_C"/>
    <property type="match status" value="1"/>
</dbReference>
<comment type="similarity">
    <text evidence="1">Belongs to the DNA polymerase type-Y family.</text>
</comment>
<dbReference type="Pfam" id="PF00817">
    <property type="entry name" value="IMS"/>
    <property type="match status" value="1"/>
</dbReference>
<keyword evidence="8" id="KW-1185">Reference proteome</keyword>
<dbReference type="PANTHER" id="PTHR11076">
    <property type="entry name" value="DNA REPAIR POLYMERASE UMUC / TRANSFERASE FAMILY MEMBER"/>
    <property type="match status" value="1"/>
</dbReference>
<dbReference type="Pfam" id="PF13438">
    <property type="entry name" value="DUF4113"/>
    <property type="match status" value="1"/>
</dbReference>
<organism evidence="7 8">
    <name type="scientific">Autumnicola musiva</name>
    <dbReference type="NCBI Taxonomy" id="3075589"/>
    <lineage>
        <taxon>Bacteria</taxon>
        <taxon>Pseudomonadati</taxon>
        <taxon>Bacteroidota</taxon>
        <taxon>Flavobacteriia</taxon>
        <taxon>Flavobacteriales</taxon>
        <taxon>Flavobacteriaceae</taxon>
        <taxon>Autumnicola</taxon>
    </lineage>
</organism>
<keyword evidence="3" id="KW-0741">SOS mutagenesis</keyword>
<dbReference type="PROSITE" id="PS50173">
    <property type="entry name" value="UMUC"/>
    <property type="match status" value="1"/>
</dbReference>
<dbReference type="PANTHER" id="PTHR11076:SF34">
    <property type="entry name" value="PROTEIN UMUC"/>
    <property type="match status" value="1"/>
</dbReference>
<accession>A0ABU3D4Z5</accession>
<reference evidence="7 8" key="1">
    <citation type="submission" date="2023-09" db="EMBL/GenBank/DDBJ databases">
        <authorList>
            <person name="Rey-Velasco X."/>
        </authorList>
    </citation>
    <scope>NUCLEOTIDE SEQUENCE [LARGE SCALE GENOMIC DNA]</scope>
    <source>
        <strain evidence="7 8">F117</strain>
    </source>
</reference>
<keyword evidence="5" id="KW-0742">SOS response</keyword>
<dbReference type="CDD" id="cd01700">
    <property type="entry name" value="PolY_Pol_V_umuC"/>
    <property type="match status" value="1"/>
</dbReference>
<dbReference type="InterPro" id="IPR050116">
    <property type="entry name" value="DNA_polymerase-Y"/>
</dbReference>
<evidence type="ECO:0000256" key="5">
    <source>
        <dbReference type="ARBA" id="ARBA00023236"/>
    </source>
</evidence>
<dbReference type="Proteomes" id="UP001262582">
    <property type="component" value="Unassembled WGS sequence"/>
</dbReference>
<evidence type="ECO:0000256" key="3">
    <source>
        <dbReference type="ARBA" id="ARBA00023199"/>
    </source>
</evidence>
<dbReference type="InterPro" id="IPR043128">
    <property type="entry name" value="Rev_trsase/Diguanyl_cyclase"/>
</dbReference>
<dbReference type="Gene3D" id="3.30.70.270">
    <property type="match status" value="1"/>
</dbReference>
<name>A0ABU3D4Z5_9FLAO</name>
<dbReference type="InterPro" id="IPR017961">
    <property type="entry name" value="DNA_pol_Y-fam_little_finger"/>
</dbReference>